<feature type="transmembrane region" description="Helical" evidence="1">
    <location>
        <begin position="148"/>
        <end position="170"/>
    </location>
</feature>
<evidence type="ECO:0000313" key="2">
    <source>
        <dbReference type="EMBL" id="CUS04539.2"/>
    </source>
</evidence>
<keyword evidence="1" id="KW-0812">Transmembrane</keyword>
<sequence>MSNTLGIIICFGYIFIIIGAAEALRRWRGYGSGFTRKVIHIGVGMMSWALPFLFTSPWPFVFACVVFMIINLIDWRYGLIGSMQSKHRNNLGTVYFPLAAAVAALIFWEQPPLLVASLMPLTWGDGLAPVIGAAYGKRFYRVHTSTRTLEGSAGFFVAGFVFTWLALWLMPGAPDISPAGALLPALVIMAVTTLIEAVSIWGLDNLAVTAAAILILSVWRF</sequence>
<dbReference type="OrthoDB" id="8149352at2"/>
<organism evidence="2 3">
    <name type="scientific">Candidatus Promineifilum breve</name>
    <dbReference type="NCBI Taxonomy" id="1806508"/>
    <lineage>
        <taxon>Bacteria</taxon>
        <taxon>Bacillati</taxon>
        <taxon>Chloroflexota</taxon>
        <taxon>Ardenticatenia</taxon>
        <taxon>Candidatus Promineifilales</taxon>
        <taxon>Candidatus Promineifilaceae</taxon>
        <taxon>Candidatus Promineifilum</taxon>
    </lineage>
</organism>
<keyword evidence="3" id="KW-1185">Reference proteome</keyword>
<dbReference type="KEGG" id="pbf:CFX0092_A2661"/>
<dbReference type="Proteomes" id="UP000215027">
    <property type="component" value="Chromosome I"/>
</dbReference>
<dbReference type="InterPro" id="IPR037997">
    <property type="entry name" value="Dgk1-like"/>
</dbReference>
<dbReference type="PANTHER" id="PTHR31303">
    <property type="entry name" value="CTP-DEPENDENT DIACYLGLYCEROL KINASE 1"/>
    <property type="match status" value="1"/>
</dbReference>
<evidence type="ECO:0000256" key="1">
    <source>
        <dbReference type="SAM" id="Phobius"/>
    </source>
</evidence>
<dbReference type="PANTHER" id="PTHR31303:SF1">
    <property type="entry name" value="CTP-DEPENDENT DIACYLGLYCEROL KINASE 1"/>
    <property type="match status" value="1"/>
</dbReference>
<feature type="transmembrane region" description="Helical" evidence="1">
    <location>
        <begin position="114"/>
        <end position="136"/>
    </location>
</feature>
<name>A0A160T520_9CHLR</name>
<accession>A0A160T520</accession>
<dbReference type="RefSeq" id="WP_095043859.1">
    <property type="nucleotide sequence ID" value="NZ_LN890655.1"/>
</dbReference>
<feature type="transmembrane region" description="Helical" evidence="1">
    <location>
        <begin position="6"/>
        <end position="25"/>
    </location>
</feature>
<keyword evidence="1" id="KW-1133">Transmembrane helix</keyword>
<dbReference type="GO" id="GO:0004143">
    <property type="term" value="F:ATP-dependent diacylglycerol kinase activity"/>
    <property type="evidence" value="ECO:0007669"/>
    <property type="project" value="InterPro"/>
</dbReference>
<keyword evidence="2" id="KW-0548">Nucleotidyltransferase</keyword>
<dbReference type="EMBL" id="LN890655">
    <property type="protein sequence ID" value="CUS04539.2"/>
    <property type="molecule type" value="Genomic_DNA"/>
</dbReference>
<gene>
    <name evidence="2" type="ORF">CFX0092_A2661</name>
</gene>
<dbReference type="AlphaFoldDB" id="A0A160T520"/>
<proteinExistence type="predicted"/>
<protein>
    <submittedName>
        <fullName evidence="2">Phosphatidate cytidylyltransferase</fullName>
    </submittedName>
</protein>
<keyword evidence="2" id="KW-0808">Transferase</keyword>
<feature type="transmembrane region" description="Helical" evidence="1">
    <location>
        <begin position="91"/>
        <end position="108"/>
    </location>
</feature>
<feature type="transmembrane region" description="Helical" evidence="1">
    <location>
        <begin position="176"/>
        <end position="195"/>
    </location>
</feature>
<dbReference type="GO" id="GO:0016779">
    <property type="term" value="F:nucleotidyltransferase activity"/>
    <property type="evidence" value="ECO:0007669"/>
    <property type="project" value="UniProtKB-KW"/>
</dbReference>
<keyword evidence="1" id="KW-0472">Membrane</keyword>
<evidence type="ECO:0000313" key="3">
    <source>
        <dbReference type="Proteomes" id="UP000215027"/>
    </source>
</evidence>
<reference evidence="2" key="1">
    <citation type="submission" date="2016-01" db="EMBL/GenBank/DDBJ databases">
        <authorList>
            <person name="Mcilroy J.S."/>
            <person name="Karst M S."/>
            <person name="Albertsen M."/>
        </authorList>
    </citation>
    <scope>NUCLEOTIDE SEQUENCE</scope>
    <source>
        <strain evidence="2">Cfx-K</strain>
    </source>
</reference>